<evidence type="ECO:0000256" key="6">
    <source>
        <dbReference type="SAM" id="Phobius"/>
    </source>
</evidence>
<feature type="transmembrane region" description="Helical" evidence="6">
    <location>
        <begin position="138"/>
        <end position="163"/>
    </location>
</feature>
<sequence>MLTPLRATFKQAITGFNEDELFTRAAAIAYYSALSMAPIIVLMLWLLSLLRAQWQPQLAGALTSIMGREAASTVILIVNNAKSRPALGNVAGILGVVVTFFSASAVFAQLQGTLNRIWHVEEPRHGAISAWFKARARAFGLVIGIAFLLIISFAVSALIHLMIPYDSVAWSVFEYVVSLVIFVTAFGAMYRVLPDTEIAWVDAGWGALLTTVLFTLGKYAIELYIQHASIGGAYGPAGGLVVMLTWVYYASFVVLLGAELTHGLAVARGRAAPGNAVVPGAEKK</sequence>
<keyword evidence="8" id="KW-1185">Reference proteome</keyword>
<evidence type="ECO:0000256" key="5">
    <source>
        <dbReference type="ARBA" id="ARBA00023136"/>
    </source>
</evidence>
<keyword evidence="3 6" id="KW-0812">Transmembrane</keyword>
<feature type="transmembrane region" description="Helical" evidence="6">
    <location>
        <begin position="28"/>
        <end position="47"/>
    </location>
</feature>
<comment type="caution">
    <text evidence="7">The sequence shown here is derived from an EMBL/GenBank/DDBJ whole genome shotgun (WGS) entry which is preliminary data.</text>
</comment>
<gene>
    <name evidence="7" type="ORF">ISP15_10000</name>
</gene>
<keyword evidence="5 6" id="KW-0472">Membrane</keyword>
<reference evidence="7 8" key="1">
    <citation type="submission" date="2020-10" db="EMBL/GenBank/DDBJ databases">
        <title>Phylogeny of dyella-like bacteria.</title>
        <authorList>
            <person name="Fu J."/>
        </authorList>
    </citation>
    <scope>NUCLEOTIDE SEQUENCE [LARGE SCALE GENOMIC DNA]</scope>
    <source>
        <strain evidence="7 8">JP1</strain>
    </source>
</reference>
<evidence type="ECO:0000256" key="4">
    <source>
        <dbReference type="ARBA" id="ARBA00022989"/>
    </source>
</evidence>
<feature type="transmembrane region" description="Helical" evidence="6">
    <location>
        <begin position="90"/>
        <end position="108"/>
    </location>
</feature>
<dbReference type="NCBIfam" id="TIGR00765">
    <property type="entry name" value="yihY_not_rbn"/>
    <property type="match status" value="1"/>
</dbReference>
<accession>A0ABW8JJL1</accession>
<comment type="subcellular location">
    <subcellularLocation>
        <location evidence="1">Cell membrane</location>
        <topology evidence="1">Multi-pass membrane protein</topology>
    </subcellularLocation>
</comment>
<dbReference type="Proteomes" id="UP001620461">
    <property type="component" value="Unassembled WGS sequence"/>
</dbReference>
<feature type="transmembrane region" description="Helical" evidence="6">
    <location>
        <begin position="205"/>
        <end position="225"/>
    </location>
</feature>
<proteinExistence type="predicted"/>
<evidence type="ECO:0000256" key="3">
    <source>
        <dbReference type="ARBA" id="ARBA00022692"/>
    </source>
</evidence>
<evidence type="ECO:0000256" key="1">
    <source>
        <dbReference type="ARBA" id="ARBA00004651"/>
    </source>
</evidence>
<keyword evidence="2" id="KW-1003">Cell membrane</keyword>
<dbReference type="InterPro" id="IPR017039">
    <property type="entry name" value="Virul_fac_BrkB"/>
</dbReference>
<feature type="transmembrane region" description="Helical" evidence="6">
    <location>
        <begin position="237"/>
        <end position="258"/>
    </location>
</feature>
<dbReference type="EMBL" id="JADIKJ010000010">
    <property type="protein sequence ID" value="MFK2900669.1"/>
    <property type="molecule type" value="Genomic_DNA"/>
</dbReference>
<evidence type="ECO:0000313" key="7">
    <source>
        <dbReference type="EMBL" id="MFK2900669.1"/>
    </source>
</evidence>
<organism evidence="7 8">
    <name type="scientific">Dyella jejuensis</name>
    <dbReference type="NCBI Taxonomy" id="1432009"/>
    <lineage>
        <taxon>Bacteria</taxon>
        <taxon>Pseudomonadati</taxon>
        <taxon>Pseudomonadota</taxon>
        <taxon>Gammaproteobacteria</taxon>
        <taxon>Lysobacterales</taxon>
        <taxon>Rhodanobacteraceae</taxon>
        <taxon>Dyella</taxon>
    </lineage>
</organism>
<dbReference type="RefSeq" id="WP_404547156.1">
    <property type="nucleotide sequence ID" value="NZ_JADIKJ010000010.1"/>
</dbReference>
<protein>
    <submittedName>
        <fullName evidence="7">YihY/virulence factor BrkB family protein</fullName>
    </submittedName>
</protein>
<dbReference type="PANTHER" id="PTHR30213">
    <property type="entry name" value="INNER MEMBRANE PROTEIN YHJD"/>
    <property type="match status" value="1"/>
</dbReference>
<evidence type="ECO:0000313" key="8">
    <source>
        <dbReference type="Proteomes" id="UP001620461"/>
    </source>
</evidence>
<dbReference type="PIRSF" id="PIRSF035875">
    <property type="entry name" value="RNase_BN"/>
    <property type="match status" value="1"/>
</dbReference>
<feature type="transmembrane region" description="Helical" evidence="6">
    <location>
        <begin position="175"/>
        <end position="193"/>
    </location>
</feature>
<name>A0ABW8JJL1_9GAMM</name>
<dbReference type="Pfam" id="PF03631">
    <property type="entry name" value="Virul_fac_BrkB"/>
    <property type="match status" value="1"/>
</dbReference>
<evidence type="ECO:0000256" key="2">
    <source>
        <dbReference type="ARBA" id="ARBA00022475"/>
    </source>
</evidence>
<dbReference type="PANTHER" id="PTHR30213:SF1">
    <property type="entry name" value="INNER MEMBRANE PROTEIN YHJD"/>
    <property type="match status" value="1"/>
</dbReference>
<keyword evidence="4 6" id="KW-1133">Transmembrane helix</keyword>